<dbReference type="Proteomes" id="UP000290444">
    <property type="component" value="Unassembled WGS sequence"/>
</dbReference>
<reference evidence="2 3" key="1">
    <citation type="submission" date="2017-03" db="EMBL/GenBank/DDBJ databases">
        <authorList>
            <person name="Safronova V.I."/>
            <person name="Sazanova A.L."/>
            <person name="Chirak E.R."/>
        </authorList>
    </citation>
    <scope>NUCLEOTIDE SEQUENCE [LARGE SCALE GENOMIC DNA]</scope>
    <source>
        <strain evidence="2 3">Opo-242</strain>
    </source>
</reference>
<dbReference type="EMBL" id="MZXX01000043">
    <property type="protein sequence ID" value="RXT37438.1"/>
    <property type="molecule type" value="Genomic_DNA"/>
</dbReference>
<proteinExistence type="predicted"/>
<gene>
    <name evidence="2" type="ORF">B5V01_28900</name>
</gene>
<feature type="region of interest" description="Disordered" evidence="1">
    <location>
        <begin position="66"/>
        <end position="138"/>
    </location>
</feature>
<name>A0A4Q1UMY7_9HYPH</name>
<accession>A0A4Q1UMY7</accession>
<feature type="region of interest" description="Disordered" evidence="1">
    <location>
        <begin position="1"/>
        <end position="28"/>
    </location>
</feature>
<evidence type="ECO:0000256" key="1">
    <source>
        <dbReference type="SAM" id="MobiDB-lite"/>
    </source>
</evidence>
<sequence>MEAGGRTRAISLDDIRNSPKSAESTMKQQRPFVVEIKQKRAVVKRPQSIWAGIDLAAITNDLAEAKTEGPVSEAPISPGEDVRSQPMAGAGEAVSDARDMIMPDVSLPEPTTVEEAPVSEASTGDRRARKKKRWQKDVPLPRGERWKRRLPWVLRESRTER</sequence>
<organism evidence="2 3">
    <name type="scientific">Mesorhizobium erdmanii</name>
    <dbReference type="NCBI Taxonomy" id="1777866"/>
    <lineage>
        <taxon>Bacteria</taxon>
        <taxon>Pseudomonadati</taxon>
        <taxon>Pseudomonadota</taxon>
        <taxon>Alphaproteobacteria</taxon>
        <taxon>Hyphomicrobiales</taxon>
        <taxon>Phyllobacteriaceae</taxon>
        <taxon>Mesorhizobium</taxon>
    </lineage>
</organism>
<evidence type="ECO:0000313" key="2">
    <source>
        <dbReference type="EMBL" id="RXT37438.1"/>
    </source>
</evidence>
<comment type="caution">
    <text evidence="2">The sequence shown here is derived from an EMBL/GenBank/DDBJ whole genome shotgun (WGS) entry which is preliminary data.</text>
</comment>
<evidence type="ECO:0000313" key="3">
    <source>
        <dbReference type="Proteomes" id="UP000290444"/>
    </source>
</evidence>
<protein>
    <submittedName>
        <fullName evidence="2">Uncharacterized protein</fullName>
    </submittedName>
</protein>
<dbReference type="AlphaFoldDB" id="A0A4Q1UMY7"/>
<feature type="compositionally biased region" description="Polar residues" evidence="1">
    <location>
        <begin position="18"/>
        <end position="28"/>
    </location>
</feature>